<dbReference type="PRINTS" id="PR00364">
    <property type="entry name" value="DISEASERSIST"/>
</dbReference>
<dbReference type="Gene3D" id="3.40.50.300">
    <property type="entry name" value="P-loop containing nucleotide triphosphate hydrolases"/>
    <property type="match status" value="1"/>
</dbReference>
<keyword evidence="2" id="KW-0547">Nucleotide-binding</keyword>
<dbReference type="CDD" id="cd14798">
    <property type="entry name" value="RX-CC_like"/>
    <property type="match status" value="1"/>
</dbReference>
<dbReference type="InterPro" id="IPR027417">
    <property type="entry name" value="P-loop_NTPase"/>
</dbReference>
<dbReference type="Proteomes" id="UP000187203">
    <property type="component" value="Unassembled WGS sequence"/>
</dbReference>
<protein>
    <submittedName>
        <fullName evidence="8">Disease resistance protein</fullName>
    </submittedName>
</protein>
<evidence type="ECO:0000313" key="8">
    <source>
        <dbReference type="EMBL" id="OMO95733.1"/>
    </source>
</evidence>
<dbReference type="EMBL" id="AWUE01015788">
    <property type="protein sequence ID" value="OMO95733.1"/>
    <property type="molecule type" value="Genomic_DNA"/>
</dbReference>
<dbReference type="GO" id="GO:0006952">
    <property type="term" value="P:defense response"/>
    <property type="evidence" value="ECO:0007669"/>
    <property type="project" value="UniProtKB-KW"/>
</dbReference>
<dbReference type="PANTHER" id="PTHR36766:SF45">
    <property type="entry name" value="NB-ARC DOMAIN-CONTAINING PROTEIN"/>
    <property type="match status" value="1"/>
</dbReference>
<evidence type="ECO:0000256" key="1">
    <source>
        <dbReference type="ARBA" id="ARBA00022737"/>
    </source>
</evidence>
<organism evidence="8 9">
    <name type="scientific">Corchorus olitorius</name>
    <dbReference type="NCBI Taxonomy" id="93759"/>
    <lineage>
        <taxon>Eukaryota</taxon>
        <taxon>Viridiplantae</taxon>
        <taxon>Streptophyta</taxon>
        <taxon>Embryophyta</taxon>
        <taxon>Tracheophyta</taxon>
        <taxon>Spermatophyta</taxon>
        <taxon>Magnoliopsida</taxon>
        <taxon>eudicotyledons</taxon>
        <taxon>Gunneridae</taxon>
        <taxon>Pentapetalae</taxon>
        <taxon>rosids</taxon>
        <taxon>malvids</taxon>
        <taxon>Malvales</taxon>
        <taxon>Malvaceae</taxon>
        <taxon>Grewioideae</taxon>
        <taxon>Apeibeae</taxon>
        <taxon>Corchorus</taxon>
    </lineage>
</organism>
<feature type="coiled-coil region" evidence="5">
    <location>
        <begin position="28"/>
        <end position="86"/>
    </location>
</feature>
<evidence type="ECO:0000259" key="6">
    <source>
        <dbReference type="Pfam" id="PF00931"/>
    </source>
</evidence>
<dbReference type="GO" id="GO:0043531">
    <property type="term" value="F:ADP binding"/>
    <property type="evidence" value="ECO:0007669"/>
    <property type="project" value="InterPro"/>
</dbReference>
<proteinExistence type="predicted"/>
<evidence type="ECO:0000256" key="2">
    <source>
        <dbReference type="ARBA" id="ARBA00022741"/>
    </source>
</evidence>
<dbReference type="InterPro" id="IPR042197">
    <property type="entry name" value="Apaf_helical"/>
</dbReference>
<evidence type="ECO:0000256" key="5">
    <source>
        <dbReference type="SAM" id="Coils"/>
    </source>
</evidence>
<dbReference type="InterPro" id="IPR002182">
    <property type="entry name" value="NB-ARC"/>
</dbReference>
<keyword evidence="3" id="KW-0611">Plant defense</keyword>
<feature type="domain" description="NB-ARC" evidence="6">
    <location>
        <begin position="170"/>
        <end position="300"/>
    </location>
</feature>
<dbReference type="OrthoDB" id="5279713at2759"/>
<feature type="domain" description="Disease resistance N-terminal" evidence="7">
    <location>
        <begin position="10"/>
        <end position="95"/>
    </location>
</feature>
<dbReference type="AlphaFoldDB" id="A0A1R3JLP2"/>
<dbReference type="STRING" id="93759.A0A1R3JLP2"/>
<keyword evidence="4" id="KW-0067">ATP-binding</keyword>
<dbReference type="SUPFAM" id="SSF52540">
    <property type="entry name" value="P-loop containing nucleoside triphosphate hydrolases"/>
    <property type="match status" value="1"/>
</dbReference>
<dbReference type="Gene3D" id="1.10.8.430">
    <property type="entry name" value="Helical domain of apoptotic protease-activating factors"/>
    <property type="match status" value="1"/>
</dbReference>
<dbReference type="InterPro" id="IPR038005">
    <property type="entry name" value="RX-like_CC"/>
</dbReference>
<dbReference type="Gene3D" id="1.20.5.4130">
    <property type="match status" value="1"/>
</dbReference>
<name>A0A1R3JLP2_9ROSI</name>
<keyword evidence="1" id="KW-0677">Repeat</keyword>
<dbReference type="PANTHER" id="PTHR36766">
    <property type="entry name" value="PLANT BROAD-SPECTRUM MILDEW RESISTANCE PROTEIN RPW8"/>
    <property type="match status" value="1"/>
</dbReference>
<dbReference type="GO" id="GO:0005524">
    <property type="term" value="F:ATP binding"/>
    <property type="evidence" value="ECO:0007669"/>
    <property type="project" value="UniProtKB-KW"/>
</dbReference>
<accession>A0A1R3JLP2</accession>
<evidence type="ECO:0000256" key="3">
    <source>
        <dbReference type="ARBA" id="ARBA00022821"/>
    </source>
</evidence>
<gene>
    <name evidence="8" type="ORF">COLO4_15699</name>
</gene>
<dbReference type="InterPro" id="IPR041118">
    <property type="entry name" value="Rx_N"/>
</dbReference>
<keyword evidence="5" id="KW-0175">Coiled coil</keyword>
<evidence type="ECO:0000256" key="4">
    <source>
        <dbReference type="ARBA" id="ARBA00022840"/>
    </source>
</evidence>
<dbReference type="Pfam" id="PF00931">
    <property type="entry name" value="NB-ARC"/>
    <property type="match status" value="1"/>
</dbReference>
<dbReference type="Pfam" id="PF18052">
    <property type="entry name" value="Rx_N"/>
    <property type="match status" value="1"/>
</dbReference>
<sequence>MAEALVSGILTELINFISDKTQQEFGLLTGVENEVKTLENNLKAIQVVLKDAEEKQMKSQSIQLWLERLKDAAYDMEDELDEWNTRLLRFSHNASFLRKKVLSLVPCFPFGQAVSRRRIGVRIKEINEKLDEIAKQKDRYQLTAVETRQARPMETVSFVDVSTLFGRDKDKENLIESLLSETSEASDAIQTISVVGMGGIGKTALAQLVYNDHNYIQAHFDERIWVYVSNDFDQTKVARDIIVSLEKQDTYPMYLLDSVPLQSCLETIQRRIQVKKFLLVLDDVWTEHDEDWEPIRAALQYECWEIIREVALFHGRDGKEFENLEKIGREIAKKCKGLPLVAKTLGGVLQGKRSKKEWENVLLNESWELNLAQENHVFNALLLSYHDLPFPLKPCILYCALLEKYFIISKDQLIEQWSCLGLEKLPDGIVKLMNLRVLNTMGSRRLTYYPKGIGRLTRLTEVARIIVRADRNDPKEFSLRDFESLNNLQTLLMHLVGNVIDEGEAERAKFQDKKHLVGTEEELEERKRKIRGVIWTKRAAASGEDKKIC</sequence>
<comment type="caution">
    <text evidence="8">The sequence shown here is derived from an EMBL/GenBank/DDBJ whole genome shotgun (WGS) entry which is preliminary data.</text>
</comment>
<evidence type="ECO:0000313" key="9">
    <source>
        <dbReference type="Proteomes" id="UP000187203"/>
    </source>
</evidence>
<keyword evidence="9" id="KW-1185">Reference proteome</keyword>
<evidence type="ECO:0000259" key="7">
    <source>
        <dbReference type="Pfam" id="PF18052"/>
    </source>
</evidence>
<reference evidence="9" key="1">
    <citation type="submission" date="2013-09" db="EMBL/GenBank/DDBJ databases">
        <title>Corchorus olitorius genome sequencing.</title>
        <authorList>
            <person name="Alam M."/>
            <person name="Haque M.S."/>
            <person name="Islam M.S."/>
            <person name="Emdad E.M."/>
            <person name="Islam M.M."/>
            <person name="Ahmed B."/>
            <person name="Halim A."/>
            <person name="Hossen Q.M.M."/>
            <person name="Hossain M.Z."/>
            <person name="Ahmed R."/>
            <person name="Khan M.M."/>
            <person name="Islam R."/>
            <person name="Rashid M.M."/>
            <person name="Khan S.A."/>
            <person name="Rahman M.S."/>
            <person name="Alam M."/>
            <person name="Yahiya A.S."/>
            <person name="Khan M.S."/>
            <person name="Azam M.S."/>
            <person name="Haque T."/>
            <person name="Lashkar M.Z.H."/>
            <person name="Akhand A.I."/>
            <person name="Morshed G."/>
            <person name="Roy S."/>
            <person name="Uddin K.S."/>
            <person name="Rabeya T."/>
            <person name="Hossain A.S."/>
            <person name="Chowdhury A."/>
            <person name="Snigdha A.R."/>
            <person name="Mortoza M.S."/>
            <person name="Matin S.A."/>
            <person name="Hoque S.M.E."/>
            <person name="Islam M.K."/>
            <person name="Roy D.K."/>
            <person name="Haider R."/>
            <person name="Moosa M.M."/>
            <person name="Elias S.M."/>
            <person name="Hasan A.M."/>
            <person name="Jahan S."/>
            <person name="Shafiuddin M."/>
            <person name="Mahmood N."/>
            <person name="Shommy N.S."/>
        </authorList>
    </citation>
    <scope>NUCLEOTIDE SEQUENCE [LARGE SCALE GENOMIC DNA]</scope>
    <source>
        <strain evidence="9">cv. O-4</strain>
    </source>
</reference>